<reference evidence="1 2" key="1">
    <citation type="submission" date="2016-01" db="EMBL/GenBank/DDBJ databases">
        <authorList>
            <person name="Manzoor S."/>
        </authorList>
    </citation>
    <scope>NUCLEOTIDE SEQUENCE [LARGE SCALE GENOMIC DNA]</scope>
    <source>
        <strain evidence="1">Methanoculleus sp MAB1</strain>
    </source>
</reference>
<proteinExistence type="predicted"/>
<gene>
    <name evidence="1" type="ORF">MMAB1_2743</name>
</gene>
<evidence type="ECO:0000313" key="1">
    <source>
        <dbReference type="EMBL" id="CVK33956.1"/>
    </source>
</evidence>
<accession>A0A0X3BP75</accession>
<dbReference type="Proteomes" id="UP000069850">
    <property type="component" value="Chromosome 1"/>
</dbReference>
<evidence type="ECO:0000313" key="2">
    <source>
        <dbReference type="Proteomes" id="UP000069850"/>
    </source>
</evidence>
<dbReference type="AlphaFoldDB" id="A0A0X3BP75"/>
<protein>
    <submittedName>
        <fullName evidence="1">Uncharacterized protein</fullName>
    </submittedName>
</protein>
<name>A0A0X3BP75_9EURY</name>
<dbReference type="KEGG" id="mema:MMAB1_2743"/>
<dbReference type="EMBL" id="LT158599">
    <property type="protein sequence ID" value="CVK33956.1"/>
    <property type="molecule type" value="Genomic_DNA"/>
</dbReference>
<organism evidence="1 2">
    <name type="scientific">Methanoculleus bourgensis</name>
    <dbReference type="NCBI Taxonomy" id="83986"/>
    <lineage>
        <taxon>Archaea</taxon>
        <taxon>Methanobacteriati</taxon>
        <taxon>Methanobacteriota</taxon>
        <taxon>Stenosarchaea group</taxon>
        <taxon>Methanomicrobia</taxon>
        <taxon>Methanomicrobiales</taxon>
        <taxon>Methanomicrobiaceae</taxon>
        <taxon>Methanoculleus</taxon>
    </lineage>
</organism>
<sequence>MTGARVALKSLIRAFRGGVIPDPFDNQNNLIAGVESIGWYAERLEKIIEGMDECADWTRQDEVKQRIYELLENR</sequence>